<accession>A0A017T7W3</accession>
<gene>
    <name evidence="2" type="ORF">CAP_3711</name>
</gene>
<evidence type="ECO:0000313" key="2">
    <source>
        <dbReference type="EMBL" id="EYF04900.1"/>
    </source>
</evidence>
<feature type="compositionally biased region" description="Basic and acidic residues" evidence="1">
    <location>
        <begin position="67"/>
        <end position="79"/>
    </location>
</feature>
<feature type="region of interest" description="Disordered" evidence="1">
    <location>
        <begin position="23"/>
        <end position="114"/>
    </location>
</feature>
<organism evidence="2 3">
    <name type="scientific">Chondromyces apiculatus DSM 436</name>
    <dbReference type="NCBI Taxonomy" id="1192034"/>
    <lineage>
        <taxon>Bacteria</taxon>
        <taxon>Pseudomonadati</taxon>
        <taxon>Myxococcota</taxon>
        <taxon>Polyangia</taxon>
        <taxon>Polyangiales</taxon>
        <taxon>Polyangiaceae</taxon>
        <taxon>Chondromyces</taxon>
    </lineage>
</organism>
<dbReference type="STRING" id="1192034.CAP_3711"/>
<dbReference type="AlphaFoldDB" id="A0A017T7W3"/>
<reference evidence="2 3" key="1">
    <citation type="submission" date="2013-05" db="EMBL/GenBank/DDBJ databases">
        <title>Genome assembly of Chondromyces apiculatus DSM 436.</title>
        <authorList>
            <person name="Sharma G."/>
            <person name="Khatri I."/>
            <person name="Kaur C."/>
            <person name="Mayilraj S."/>
            <person name="Subramanian S."/>
        </authorList>
    </citation>
    <scope>NUCLEOTIDE SEQUENCE [LARGE SCALE GENOMIC DNA]</scope>
    <source>
        <strain evidence="2 3">DSM 436</strain>
    </source>
</reference>
<dbReference type="EMBL" id="ASRX01000028">
    <property type="protein sequence ID" value="EYF04900.1"/>
    <property type="molecule type" value="Genomic_DNA"/>
</dbReference>
<comment type="caution">
    <text evidence="2">The sequence shown here is derived from an EMBL/GenBank/DDBJ whole genome shotgun (WGS) entry which is preliminary data.</text>
</comment>
<sequence length="114" mass="12216">MRGHVDRRHPADAHQPVETVLALEDASDTPTCADQDGIGGRHGRLDAPSAPRAPTSVNESPCRRKASSPERLTETRSAADLESLNPPGCFIPERPLQPLRATLHATPAQSRATP</sequence>
<protein>
    <submittedName>
        <fullName evidence="2">Uncharacterized protein</fullName>
    </submittedName>
</protein>
<evidence type="ECO:0000256" key="1">
    <source>
        <dbReference type="SAM" id="MobiDB-lite"/>
    </source>
</evidence>
<name>A0A017T7W3_9BACT</name>
<proteinExistence type="predicted"/>
<evidence type="ECO:0000313" key="3">
    <source>
        <dbReference type="Proteomes" id="UP000019678"/>
    </source>
</evidence>
<keyword evidence="3" id="KW-1185">Reference proteome</keyword>
<dbReference type="Proteomes" id="UP000019678">
    <property type="component" value="Unassembled WGS sequence"/>
</dbReference>